<proteinExistence type="predicted"/>
<reference evidence="3 4" key="3">
    <citation type="journal article" date="2017" name="G3 (Bethesda)">
        <title>Comparative analysis highlights variable genome content of wheat rusts and divergence of the mating loci.</title>
        <authorList>
            <person name="Cuomo C.A."/>
            <person name="Bakkeren G."/>
            <person name="Khalil H.B."/>
            <person name="Panwar V."/>
            <person name="Joly D."/>
            <person name="Linning R."/>
            <person name="Sakthikumar S."/>
            <person name="Song X."/>
            <person name="Adiconis X."/>
            <person name="Fan L."/>
            <person name="Goldberg J.M."/>
            <person name="Levin J.Z."/>
            <person name="Young S."/>
            <person name="Zeng Q."/>
            <person name="Anikster Y."/>
            <person name="Bruce M."/>
            <person name="Wang M."/>
            <person name="Yin C."/>
            <person name="McCallum B."/>
            <person name="Szabo L.J."/>
            <person name="Hulbert S."/>
            <person name="Chen X."/>
            <person name="Fellers J.P."/>
        </authorList>
    </citation>
    <scope>NUCLEOTIDE SEQUENCE</scope>
    <source>
        <strain evidence="4">Isolate 1-1 / race 1 (BBBD)</strain>
        <strain evidence="3">isolate 1-1 / race 1 (BBBD)</strain>
    </source>
</reference>
<dbReference type="EMBL" id="ADAS02000312">
    <property type="protein sequence ID" value="OAV87692.1"/>
    <property type="molecule type" value="Genomic_DNA"/>
</dbReference>
<feature type="compositionally biased region" description="Gly residues" evidence="1">
    <location>
        <begin position="382"/>
        <end position="402"/>
    </location>
</feature>
<keyword evidence="4" id="KW-1185">Reference proteome</keyword>
<sequence length="402" mass="43146">MLEMLGRAKTAEARGQATQSEIFFQICGGLGKVIVGHAGNQASAEPKIATPAYNPLPPSHPIQPLPALPSRPTDSTPSGFLAIPGINIPTPIPSAPTKTRSYDEMIGASRQTGASAVLFDNDAIPTNDDLGLTPFFQQNLVEFRAPLPLTIFNEEWQGKAILYSAEKRVKSESGDKDRYTGYPYPSEYTQTYQEWSVNHQGFLAAVRKIPTHANLAAWLVAHKQNTDGIIRREGFMTALRYDIHVRTNALTHRVPMPNGSLSVANISVFRREIALTAHAKAVRFGEAEYEDNPYAPGGCRFGWDPTTGQLPAKKDEQHGRTPLHLQQPMTRTSMNHLKPGPETPKGPSGAKDHQARQGGHKGARWGAGGGDRDTGGAPWGNNGVGANGGGSGSGGAGKGKNH</sequence>
<dbReference type="EnsemblFungi" id="PTTG_29321-t43_1">
    <property type="protein sequence ID" value="PTTG_29321-t43_1-p1"/>
    <property type="gene ID" value="PTTG_29321"/>
</dbReference>
<organism evidence="2">
    <name type="scientific">Puccinia triticina (isolate 1-1 / race 1 (BBBD))</name>
    <name type="common">Brown leaf rust fungus</name>
    <dbReference type="NCBI Taxonomy" id="630390"/>
    <lineage>
        <taxon>Eukaryota</taxon>
        <taxon>Fungi</taxon>
        <taxon>Dikarya</taxon>
        <taxon>Basidiomycota</taxon>
        <taxon>Pucciniomycotina</taxon>
        <taxon>Pucciniomycetes</taxon>
        <taxon>Pucciniales</taxon>
        <taxon>Pucciniaceae</taxon>
        <taxon>Puccinia</taxon>
    </lineage>
</organism>
<evidence type="ECO:0000313" key="4">
    <source>
        <dbReference type="Proteomes" id="UP000005240"/>
    </source>
</evidence>
<evidence type="ECO:0000313" key="2">
    <source>
        <dbReference type="EMBL" id="OAV87692.1"/>
    </source>
</evidence>
<evidence type="ECO:0000313" key="3">
    <source>
        <dbReference type="EnsemblFungi" id="PTTG_29321-t43_1-p1"/>
    </source>
</evidence>
<gene>
    <name evidence="2" type="ORF">PTTG_29321</name>
</gene>
<dbReference type="AlphaFoldDB" id="A0A180G5J3"/>
<dbReference type="VEuPathDB" id="FungiDB:PTTG_29321"/>
<evidence type="ECO:0000256" key="1">
    <source>
        <dbReference type="SAM" id="MobiDB-lite"/>
    </source>
</evidence>
<accession>A0A180G5J3</accession>
<protein>
    <submittedName>
        <fullName evidence="2 3">Uncharacterized protein</fullName>
    </submittedName>
</protein>
<reference evidence="3" key="4">
    <citation type="submission" date="2025-05" db="UniProtKB">
        <authorList>
            <consortium name="EnsemblFungi"/>
        </authorList>
    </citation>
    <scope>IDENTIFICATION</scope>
    <source>
        <strain evidence="3">isolate 1-1 / race 1 (BBBD)</strain>
    </source>
</reference>
<reference evidence="2" key="2">
    <citation type="submission" date="2016-05" db="EMBL/GenBank/DDBJ databases">
        <title>Comparative analysis highlights variable genome content of wheat rusts and divergence of the mating loci.</title>
        <authorList>
            <person name="Cuomo C.A."/>
            <person name="Bakkeren G."/>
            <person name="Szabo L."/>
            <person name="Khalil H."/>
            <person name="Joly D."/>
            <person name="Goldberg J."/>
            <person name="Young S."/>
            <person name="Zeng Q."/>
            <person name="Fellers J."/>
        </authorList>
    </citation>
    <scope>NUCLEOTIDE SEQUENCE [LARGE SCALE GENOMIC DNA]</scope>
    <source>
        <strain evidence="2">1-1 BBBD Race 1</strain>
    </source>
</reference>
<reference evidence="2" key="1">
    <citation type="submission" date="2009-11" db="EMBL/GenBank/DDBJ databases">
        <authorList>
            <consortium name="The Broad Institute Genome Sequencing Platform"/>
            <person name="Ward D."/>
            <person name="Feldgarden M."/>
            <person name="Earl A."/>
            <person name="Young S.K."/>
            <person name="Zeng Q."/>
            <person name="Koehrsen M."/>
            <person name="Alvarado L."/>
            <person name="Berlin A."/>
            <person name="Bochicchio J."/>
            <person name="Borenstein D."/>
            <person name="Chapman S.B."/>
            <person name="Chen Z."/>
            <person name="Engels R."/>
            <person name="Freedman E."/>
            <person name="Gellesch M."/>
            <person name="Goldberg J."/>
            <person name="Griggs A."/>
            <person name="Gujja S."/>
            <person name="Heilman E."/>
            <person name="Heiman D."/>
            <person name="Hepburn T."/>
            <person name="Howarth C."/>
            <person name="Jen D."/>
            <person name="Larson L."/>
            <person name="Lewis B."/>
            <person name="Mehta T."/>
            <person name="Park D."/>
            <person name="Pearson M."/>
            <person name="Roberts A."/>
            <person name="Saif S."/>
            <person name="Shea T."/>
            <person name="Shenoy N."/>
            <person name="Sisk P."/>
            <person name="Stolte C."/>
            <person name="Sykes S."/>
            <person name="Thomson T."/>
            <person name="Walk T."/>
            <person name="White J."/>
            <person name="Yandava C."/>
            <person name="Izard J."/>
            <person name="Baranova O.V."/>
            <person name="Blanton J.M."/>
            <person name="Tanner A.C."/>
            <person name="Dewhirst F.E."/>
            <person name="Haas B."/>
            <person name="Nusbaum C."/>
            <person name="Birren B."/>
        </authorList>
    </citation>
    <scope>NUCLEOTIDE SEQUENCE [LARGE SCALE GENOMIC DNA]</scope>
    <source>
        <strain evidence="2">1-1 BBBD Race 1</strain>
    </source>
</reference>
<name>A0A180G5J3_PUCT1</name>
<dbReference type="Proteomes" id="UP000005240">
    <property type="component" value="Unassembled WGS sequence"/>
</dbReference>
<feature type="region of interest" description="Disordered" evidence="1">
    <location>
        <begin position="300"/>
        <end position="402"/>
    </location>
</feature>